<reference evidence="6 7" key="1">
    <citation type="journal article" date="2012" name="Genome Biol.">
        <title>Genome and low-iron response of an oceanic diatom adapted to chronic iron limitation.</title>
        <authorList>
            <person name="Lommer M."/>
            <person name="Specht M."/>
            <person name="Roy A.S."/>
            <person name="Kraemer L."/>
            <person name="Andreson R."/>
            <person name="Gutowska M.A."/>
            <person name="Wolf J."/>
            <person name="Bergner S.V."/>
            <person name="Schilhabel M.B."/>
            <person name="Klostermeier U.C."/>
            <person name="Beiko R.G."/>
            <person name="Rosenstiel P."/>
            <person name="Hippler M."/>
            <person name="Laroche J."/>
        </authorList>
    </citation>
    <scope>NUCLEOTIDE SEQUENCE [LARGE SCALE GENOMIC DNA]</scope>
    <source>
        <strain evidence="6 7">CCMP1005</strain>
    </source>
</reference>
<evidence type="ECO:0000313" key="6">
    <source>
        <dbReference type="EMBL" id="EJK77317.1"/>
    </source>
</evidence>
<evidence type="ECO:0000256" key="5">
    <source>
        <dbReference type="SAM" id="MobiDB-lite"/>
    </source>
</evidence>
<feature type="compositionally biased region" description="Acidic residues" evidence="5">
    <location>
        <begin position="325"/>
        <end position="334"/>
    </location>
</feature>
<dbReference type="GO" id="GO:0031297">
    <property type="term" value="P:replication fork processing"/>
    <property type="evidence" value="ECO:0007669"/>
    <property type="project" value="TreeGrafter"/>
</dbReference>
<dbReference type="GO" id="GO:0042276">
    <property type="term" value="P:error-prone translesion synthesis"/>
    <property type="evidence" value="ECO:0007669"/>
    <property type="project" value="InterPro"/>
</dbReference>
<evidence type="ECO:0000313" key="7">
    <source>
        <dbReference type="Proteomes" id="UP000266841"/>
    </source>
</evidence>
<evidence type="ECO:0000256" key="4">
    <source>
        <dbReference type="ARBA" id="ARBA00047303"/>
    </source>
</evidence>
<dbReference type="GO" id="GO:0009411">
    <property type="term" value="P:response to UV"/>
    <property type="evidence" value="ECO:0007669"/>
    <property type="project" value="TreeGrafter"/>
</dbReference>
<dbReference type="Proteomes" id="UP000266841">
    <property type="component" value="Unassembled WGS sequence"/>
</dbReference>
<protein>
    <recommendedName>
        <fullName evidence="1">DNA-directed primase/polymerase protein</fullName>
        <ecNumber evidence="3">2.7.7.102</ecNumber>
    </recommendedName>
</protein>
<comment type="catalytic activity">
    <reaction evidence="4">
        <text>DNA(n) + a 2'-deoxyribonucleoside 5'-triphosphate = DNA(n+1) + diphosphate</text>
        <dbReference type="Rhea" id="RHEA:22508"/>
        <dbReference type="Rhea" id="RHEA-COMP:17339"/>
        <dbReference type="Rhea" id="RHEA-COMP:17340"/>
        <dbReference type="ChEBI" id="CHEBI:33019"/>
        <dbReference type="ChEBI" id="CHEBI:61560"/>
        <dbReference type="ChEBI" id="CHEBI:173112"/>
        <dbReference type="EC" id="2.7.7.7"/>
    </reaction>
    <physiologicalReaction direction="left-to-right" evidence="4">
        <dbReference type="Rhea" id="RHEA:22509"/>
    </physiologicalReaction>
</comment>
<dbReference type="InterPro" id="IPR044917">
    <property type="entry name" value="PRIMPOL"/>
</dbReference>
<comment type="catalytic activity">
    <reaction evidence="2">
        <text>ssDNA + n NTP = ssDNA/pppN(pN)n-1 hybrid + (n-1) diphosphate.</text>
        <dbReference type="EC" id="2.7.7.102"/>
    </reaction>
</comment>
<dbReference type="eggNOG" id="ENOG502QS1Q">
    <property type="taxonomic scope" value="Eukaryota"/>
</dbReference>
<dbReference type="PANTHER" id="PTHR31399:SF0">
    <property type="entry name" value="DNA-DIRECTED PRIMASE_POLYMERASE PROTEIN"/>
    <property type="match status" value="1"/>
</dbReference>
<feature type="region of interest" description="Disordered" evidence="5">
    <location>
        <begin position="309"/>
        <end position="353"/>
    </location>
</feature>
<dbReference type="PANTHER" id="PTHR31399">
    <property type="entry name" value="DNA-DIRECTED PRIMASE / POLYMERASE PROTEIN"/>
    <property type="match status" value="1"/>
</dbReference>
<dbReference type="GO" id="GO:0006264">
    <property type="term" value="P:mitochondrial DNA replication"/>
    <property type="evidence" value="ECO:0007669"/>
    <property type="project" value="TreeGrafter"/>
</dbReference>
<evidence type="ECO:0000256" key="2">
    <source>
        <dbReference type="ARBA" id="ARBA00044677"/>
    </source>
</evidence>
<dbReference type="GO" id="GO:0005759">
    <property type="term" value="C:mitochondrial matrix"/>
    <property type="evidence" value="ECO:0007669"/>
    <property type="project" value="TreeGrafter"/>
</dbReference>
<dbReference type="OrthoDB" id="5988181at2759"/>
<dbReference type="GO" id="GO:0003682">
    <property type="term" value="F:chromatin binding"/>
    <property type="evidence" value="ECO:0007669"/>
    <property type="project" value="TreeGrafter"/>
</dbReference>
<dbReference type="GO" id="GO:0003887">
    <property type="term" value="F:DNA-directed DNA polymerase activity"/>
    <property type="evidence" value="ECO:0007669"/>
    <property type="project" value="UniProtKB-EC"/>
</dbReference>
<organism evidence="6 7">
    <name type="scientific">Thalassiosira oceanica</name>
    <name type="common">Marine diatom</name>
    <dbReference type="NCBI Taxonomy" id="159749"/>
    <lineage>
        <taxon>Eukaryota</taxon>
        <taxon>Sar</taxon>
        <taxon>Stramenopiles</taxon>
        <taxon>Ochrophyta</taxon>
        <taxon>Bacillariophyta</taxon>
        <taxon>Coscinodiscophyceae</taxon>
        <taxon>Thalassiosirophycidae</taxon>
        <taxon>Thalassiosirales</taxon>
        <taxon>Thalassiosiraceae</taxon>
        <taxon>Thalassiosira</taxon>
    </lineage>
</organism>
<proteinExistence type="predicted"/>
<dbReference type="GO" id="GO:0005634">
    <property type="term" value="C:nucleus"/>
    <property type="evidence" value="ECO:0007669"/>
    <property type="project" value="TreeGrafter"/>
</dbReference>
<keyword evidence="7" id="KW-1185">Reference proteome</keyword>
<comment type="caution">
    <text evidence="6">The sequence shown here is derived from an EMBL/GenBank/DDBJ whole genome shotgun (WGS) entry which is preliminary data.</text>
</comment>
<dbReference type="EMBL" id="AGNL01001028">
    <property type="protein sequence ID" value="EJK77317.1"/>
    <property type="molecule type" value="Genomic_DNA"/>
</dbReference>
<evidence type="ECO:0000256" key="1">
    <source>
        <dbReference type="ARBA" id="ARBA00026139"/>
    </source>
</evidence>
<evidence type="ECO:0000256" key="3">
    <source>
        <dbReference type="ARBA" id="ARBA00044768"/>
    </source>
</evidence>
<gene>
    <name evidence="6" type="ORF">THAOC_00856</name>
</gene>
<dbReference type="AlphaFoldDB" id="K0TR77"/>
<name>K0TR77_THAOC</name>
<sequence>MLLSKSSVESSVPDWKSRDVEVAVDGSAVVVNGGACRLRLEKVACREPVAVNAKTRLEIVPGLSLERDRVGGLVVENAEHASVSKARVRRREAHLRVVDADTLPFGLFMLSDNYRAIKMRTKRQSLVRRPSSNFAVDLPARPIKHNGRRAYLSNPSKAVPPTAAKNAARKITSLPPKLELTGFSRSVFSLGVAGRADRAGAPNPGKAYGPMGEGPTLYLKEVTITIPTAGGAIGARTNAKGEGLRRGTNKVTMRRLTDEQLVRRREYTSKQKIRLDVFKQMTVMSSHSIQQPAFDDYDGLMEQYLPRSPPAAATGGGEAAVCEHDDSDSDDEQPEERMRMPAHMKSAESSAHGDLRQQFKREFVDELSLPSYTVECESDSSDLIVNANEPSQDKENVDNHLEPTNESCATANKACASPDIARQHDDRETATLCEGCEDSHLQESSPLRTIEQRFLSPLWSMEPRVFAKESSLTGKRKFICANMGRFMDHYWRNCDVHTRHYYELIKETSPCRLYFDMEFNRPANTSITDLVAEELLDQFFEELRYEFRSVYGISISRTQLVDLDSSTAKKFSRHWVLHLPCHSLFSDNREAGVFVRHLMARLEEERESGLLDAKDLHTLSTFLAVNDETSTRKTYFVDLGVYTRNRVFRLMASTKYGKRPDAGLRIAKSNEFPFPRGFDNSNFYLPSMASSSGNSNEECTCGNSYSPDQCNEDKLSLAEQPELNFQRSGVGHT</sequence>
<dbReference type="EC" id="2.7.7.102" evidence="3"/>
<accession>K0TR77</accession>